<name>A0A0W0DYQ4_CANGB</name>
<dbReference type="EMBL" id="LLZZ01000143">
    <property type="protein sequence ID" value="KTA99615.1"/>
    <property type="molecule type" value="Genomic_DNA"/>
</dbReference>
<feature type="transmembrane region" description="Helical" evidence="8">
    <location>
        <begin position="434"/>
        <end position="453"/>
    </location>
</feature>
<dbReference type="GO" id="GO:0000329">
    <property type="term" value="C:fungal-type vacuole membrane"/>
    <property type="evidence" value="ECO:0007669"/>
    <property type="project" value="EnsemblFungi"/>
</dbReference>
<dbReference type="VEuPathDB" id="FungiDB:GVI51_E06171"/>
<dbReference type="PANTHER" id="PTHR22950:SF530">
    <property type="entry name" value="VACUOLAR AMINO ACID TRANSPORTER 3"/>
    <property type="match status" value="1"/>
</dbReference>
<evidence type="ECO:0000259" key="9">
    <source>
        <dbReference type="Pfam" id="PF01490"/>
    </source>
</evidence>
<dbReference type="VEuPathDB" id="FungiDB:GWK60_E06105"/>
<comment type="subcellular location">
    <subcellularLocation>
        <location evidence="1">Vacuole membrane</location>
        <topology evidence="1">Multi-pass membrane protein</topology>
    </subcellularLocation>
</comment>
<dbReference type="OrthoDB" id="1684102at2759"/>
<feature type="transmembrane region" description="Helical" evidence="8">
    <location>
        <begin position="620"/>
        <end position="637"/>
    </location>
</feature>
<evidence type="ECO:0000256" key="2">
    <source>
        <dbReference type="ARBA" id="ARBA00008066"/>
    </source>
</evidence>
<gene>
    <name evidence="10" type="ORF">AO440_001101</name>
</gene>
<keyword evidence="3" id="KW-0926">Vacuole</keyword>
<feature type="transmembrane region" description="Helical" evidence="8">
    <location>
        <begin position="658"/>
        <end position="680"/>
    </location>
</feature>
<feature type="region of interest" description="Disordered" evidence="7">
    <location>
        <begin position="115"/>
        <end position="146"/>
    </location>
</feature>
<feature type="transmembrane region" description="Helical" evidence="8">
    <location>
        <begin position="551"/>
        <end position="575"/>
    </location>
</feature>
<proteinExistence type="inferred from homology"/>
<feature type="transmembrane region" description="Helical" evidence="8">
    <location>
        <begin position="473"/>
        <end position="493"/>
    </location>
</feature>
<dbReference type="GO" id="GO:0032974">
    <property type="term" value="P:amino acid transmembrane export from vacuole"/>
    <property type="evidence" value="ECO:0007669"/>
    <property type="project" value="EnsemblFungi"/>
</dbReference>
<evidence type="ECO:0000256" key="6">
    <source>
        <dbReference type="ARBA" id="ARBA00023136"/>
    </source>
</evidence>
<evidence type="ECO:0000256" key="4">
    <source>
        <dbReference type="ARBA" id="ARBA00022692"/>
    </source>
</evidence>
<feature type="transmembrane region" description="Helical" evidence="8">
    <location>
        <begin position="596"/>
        <end position="614"/>
    </location>
</feature>
<evidence type="ECO:0000256" key="3">
    <source>
        <dbReference type="ARBA" id="ARBA00022554"/>
    </source>
</evidence>
<dbReference type="GO" id="GO:0015824">
    <property type="term" value="P:proline transport"/>
    <property type="evidence" value="ECO:0007669"/>
    <property type="project" value="EnsemblFungi"/>
</dbReference>
<feature type="domain" description="Amino acid transporter transmembrane" evidence="9">
    <location>
        <begin position="288"/>
        <end position="676"/>
    </location>
</feature>
<evidence type="ECO:0000313" key="11">
    <source>
        <dbReference type="Proteomes" id="UP000054886"/>
    </source>
</evidence>
<dbReference type="VEuPathDB" id="FungiDB:B1J91_E06468g"/>
<dbReference type="OMA" id="DTHRHIY"/>
<dbReference type="PANTHER" id="PTHR22950">
    <property type="entry name" value="AMINO ACID TRANSPORTER"/>
    <property type="match status" value="1"/>
</dbReference>
<feature type="transmembrane region" description="Helical" evidence="8">
    <location>
        <begin position="404"/>
        <end position="422"/>
    </location>
</feature>
<dbReference type="VEuPathDB" id="FungiDB:CAGL0E06468g"/>
<dbReference type="Pfam" id="PF01490">
    <property type="entry name" value="Aa_trans"/>
    <property type="match status" value="1"/>
</dbReference>
<dbReference type="PhylomeDB" id="A0A0W0DYQ4"/>
<feature type="region of interest" description="Disordered" evidence="7">
    <location>
        <begin position="1"/>
        <end position="74"/>
    </location>
</feature>
<keyword evidence="5 8" id="KW-1133">Transmembrane helix</keyword>
<accession>A0A0W0DYQ4</accession>
<feature type="transmembrane region" description="Helical" evidence="8">
    <location>
        <begin position="363"/>
        <end position="384"/>
    </location>
</feature>
<dbReference type="GO" id="GO:0015186">
    <property type="term" value="F:L-glutamine transmembrane transporter activity"/>
    <property type="evidence" value="ECO:0007669"/>
    <property type="project" value="EnsemblFungi"/>
</dbReference>
<keyword evidence="6 8" id="KW-0472">Membrane</keyword>
<dbReference type="Proteomes" id="UP000054886">
    <property type="component" value="Unassembled WGS sequence"/>
</dbReference>
<feature type="compositionally biased region" description="Polar residues" evidence="7">
    <location>
        <begin position="1"/>
        <end position="16"/>
    </location>
</feature>
<evidence type="ECO:0000256" key="1">
    <source>
        <dbReference type="ARBA" id="ARBA00004128"/>
    </source>
</evidence>
<protein>
    <submittedName>
        <fullName evidence="10">Vacuolar amino acid transporter 3</fullName>
    </submittedName>
</protein>
<reference evidence="10 11" key="1">
    <citation type="submission" date="2015-10" db="EMBL/GenBank/DDBJ databases">
        <title>Draft genomes sequences of Candida glabrata isolates 1A, 1B, 2A, 2B, 3A and 3B.</title>
        <authorList>
            <person name="Haavelsrud O.E."/>
            <person name="Gaustad P."/>
        </authorList>
    </citation>
    <scope>NUCLEOTIDE SEQUENCE [LARGE SCALE GENOMIC DNA]</scope>
    <source>
        <strain evidence="10">910700640</strain>
    </source>
</reference>
<sequence>MTSSNECGSNSPTRTADINKRIIRKHSGSQKKSPSIEASFSRDDFASRRSSTTAALLKDPSENYGTKGIPPVSIDIDIRNPAPKVIDAVTRHLSSTPNHLQMQGADMTRDLYKWAKEHPSSPPPASSENMLASSGNQFTNISTPNEFTNPNAFKRKRSMSFSAVSAHSSAMNSISNYNTNNDFRQVRNELPEIMMSHEDIRAPGGFRRSYLIQKHIEENGEEPPNNFITRNFIEFLTLYGHFAGEDLSESEEESDIEGEYDEEALETESTRLLSTHRSRKHRPAVHGHKSSTTKAVLLLLKSFVGTGVLFLPRAFHNGGWGFSSSVLLICALISYWCFVLLIDTKNHVGLDGYGDMGNHLYGSSMKLAILWSIALSQIGFSSAYTVFTATNLQVFTNNVFKQEYGITIFIIIQVLFFLPLALTRNIAKLSGTALIADLFILLGLVYVYWFSISHVSTHGVASETMLMFNKADWSLFIGTAIFTFEGIGLLIPIQESMKKPEHFHASLSGVMCVVTVVFISCGLICYCAFGADVETVVLLNFPQESIYTRAVQLLYALAILLSTPLQLFPAIKILENWTFSPHSSGKHNPKVKWLKNYFRAAIVCFSALIAWAGANDLDKFVSLVGSFACIPLIYIYPPMLHFKAFKKDKSKLFMASDIFLLFFGIIVMIYTSLQTIGMWLN</sequence>
<dbReference type="GO" id="GO:0015188">
    <property type="term" value="F:L-isoleucine transmembrane transporter activity"/>
    <property type="evidence" value="ECO:0007669"/>
    <property type="project" value="EnsemblFungi"/>
</dbReference>
<comment type="similarity">
    <text evidence="2">Belongs to the amino acid/polyamine transporter 2 family.</text>
</comment>
<organism evidence="10 11">
    <name type="scientific">Candida glabrata</name>
    <name type="common">Yeast</name>
    <name type="synonym">Torulopsis glabrata</name>
    <dbReference type="NCBI Taxonomy" id="5478"/>
    <lineage>
        <taxon>Eukaryota</taxon>
        <taxon>Fungi</taxon>
        <taxon>Dikarya</taxon>
        <taxon>Ascomycota</taxon>
        <taxon>Saccharomycotina</taxon>
        <taxon>Saccharomycetes</taxon>
        <taxon>Saccharomycetales</taxon>
        <taxon>Saccharomycetaceae</taxon>
        <taxon>Nakaseomyces</taxon>
    </lineage>
</organism>
<keyword evidence="4 8" id="KW-0812">Transmembrane</keyword>
<feature type="transmembrane region" description="Helical" evidence="8">
    <location>
        <begin position="505"/>
        <end position="531"/>
    </location>
</feature>
<comment type="caution">
    <text evidence="10">The sequence shown here is derived from an EMBL/GenBank/DDBJ whole genome shotgun (WGS) entry which is preliminary data.</text>
</comment>
<evidence type="ECO:0000256" key="5">
    <source>
        <dbReference type="ARBA" id="ARBA00022989"/>
    </source>
</evidence>
<feature type="transmembrane region" description="Helical" evidence="8">
    <location>
        <begin position="321"/>
        <end position="342"/>
    </location>
</feature>
<dbReference type="GO" id="GO:0005302">
    <property type="term" value="F:L-tyrosine transmembrane transporter activity"/>
    <property type="evidence" value="ECO:0007669"/>
    <property type="project" value="EnsemblFungi"/>
</dbReference>
<feature type="compositionally biased region" description="Polar residues" evidence="7">
    <location>
        <begin position="128"/>
        <end position="146"/>
    </location>
</feature>
<dbReference type="InterPro" id="IPR013057">
    <property type="entry name" value="AA_transpt_TM"/>
</dbReference>
<evidence type="ECO:0000256" key="8">
    <source>
        <dbReference type="SAM" id="Phobius"/>
    </source>
</evidence>
<evidence type="ECO:0000313" key="10">
    <source>
        <dbReference type="EMBL" id="KTA99615.1"/>
    </source>
</evidence>
<evidence type="ECO:0000256" key="7">
    <source>
        <dbReference type="SAM" id="MobiDB-lite"/>
    </source>
</evidence>
<dbReference type="AlphaFoldDB" id="A0A0W0DYQ4"/>